<name>A0A7H0VBY3_9FLAO</name>
<reference evidence="9 10" key="1">
    <citation type="submission" date="2020-08" db="EMBL/GenBank/DDBJ databases">
        <title>Croceimicrobium hydrocarbonivorans gen. nov., sp. nov., a novel marine bacterium isolated from a bacterial consortium that degrades polyethylene terephthalate.</title>
        <authorList>
            <person name="Liu R."/>
        </authorList>
    </citation>
    <scope>NUCLEOTIDE SEQUENCE [LARGE SCALE GENOMIC DNA]</scope>
    <source>
        <strain evidence="9 10">A20-9</strain>
    </source>
</reference>
<feature type="transmembrane region" description="Helical" evidence="8">
    <location>
        <begin position="250"/>
        <end position="270"/>
    </location>
</feature>
<dbReference type="InterPro" id="IPR004669">
    <property type="entry name" value="C4_dicarb_anaerob_car"/>
</dbReference>
<dbReference type="PANTHER" id="PTHR42002:SF2">
    <property type="entry name" value="ANAEROBIC C4-DICARBOXYLATE TRANSPORTER DCUC-RELATED"/>
    <property type="match status" value="1"/>
</dbReference>
<feature type="transmembrane region" description="Helical" evidence="8">
    <location>
        <begin position="355"/>
        <end position="375"/>
    </location>
</feature>
<keyword evidence="4" id="KW-1003">Cell membrane</keyword>
<evidence type="ECO:0000256" key="6">
    <source>
        <dbReference type="ARBA" id="ARBA00022989"/>
    </source>
</evidence>
<dbReference type="NCBIfam" id="TIGR00771">
    <property type="entry name" value="DcuC"/>
    <property type="match status" value="1"/>
</dbReference>
<dbReference type="Pfam" id="PF03606">
    <property type="entry name" value="DcuC"/>
    <property type="match status" value="1"/>
</dbReference>
<feature type="transmembrane region" description="Helical" evidence="8">
    <location>
        <begin position="128"/>
        <end position="152"/>
    </location>
</feature>
<feature type="transmembrane region" description="Helical" evidence="8">
    <location>
        <begin position="276"/>
        <end position="297"/>
    </location>
</feature>
<dbReference type="NCBIfam" id="NF037994">
    <property type="entry name" value="DcuC_1"/>
    <property type="match status" value="1"/>
</dbReference>
<evidence type="ECO:0000313" key="10">
    <source>
        <dbReference type="Proteomes" id="UP000516305"/>
    </source>
</evidence>
<dbReference type="EMBL" id="CP060139">
    <property type="protein sequence ID" value="QNR23231.1"/>
    <property type="molecule type" value="Genomic_DNA"/>
</dbReference>
<keyword evidence="10" id="KW-1185">Reference proteome</keyword>
<dbReference type="PANTHER" id="PTHR42002">
    <property type="entry name" value="ANAEROBIC C4-DICARBOXYLATE TRANSPORTER DCUC-RELATED"/>
    <property type="match status" value="1"/>
</dbReference>
<evidence type="ECO:0000256" key="5">
    <source>
        <dbReference type="ARBA" id="ARBA00022692"/>
    </source>
</evidence>
<dbReference type="KEGG" id="chyd:H4K34_12710"/>
<feature type="transmembrane region" description="Helical" evidence="8">
    <location>
        <begin position="164"/>
        <end position="187"/>
    </location>
</feature>
<dbReference type="Proteomes" id="UP000516305">
    <property type="component" value="Chromosome"/>
</dbReference>
<comment type="similarity">
    <text evidence="2">Belongs to the DcuC/DcuD transporter (TC 2.A.61) family.</text>
</comment>
<feature type="transmembrane region" description="Helical" evidence="8">
    <location>
        <begin position="28"/>
        <end position="48"/>
    </location>
</feature>
<evidence type="ECO:0000256" key="1">
    <source>
        <dbReference type="ARBA" id="ARBA00004651"/>
    </source>
</evidence>
<keyword evidence="5 8" id="KW-0812">Transmembrane</keyword>
<protein>
    <submittedName>
        <fullName evidence="9">C4-dicarboxylate transporter DcuC</fullName>
    </submittedName>
</protein>
<feature type="transmembrane region" description="Helical" evidence="8">
    <location>
        <begin position="199"/>
        <end position="217"/>
    </location>
</feature>
<evidence type="ECO:0000256" key="8">
    <source>
        <dbReference type="SAM" id="Phobius"/>
    </source>
</evidence>
<evidence type="ECO:0000256" key="4">
    <source>
        <dbReference type="ARBA" id="ARBA00022475"/>
    </source>
</evidence>
<dbReference type="AlphaFoldDB" id="A0A7H0VBY3"/>
<feature type="transmembrane region" description="Helical" evidence="8">
    <location>
        <begin position="318"/>
        <end position="343"/>
    </location>
</feature>
<keyword evidence="6 8" id="KW-1133">Transmembrane helix</keyword>
<evidence type="ECO:0000313" key="9">
    <source>
        <dbReference type="EMBL" id="QNR23231.1"/>
    </source>
</evidence>
<dbReference type="GO" id="GO:0015556">
    <property type="term" value="F:C4-dicarboxylate transmembrane transporter activity"/>
    <property type="evidence" value="ECO:0007669"/>
    <property type="project" value="InterPro"/>
</dbReference>
<gene>
    <name evidence="9" type="primary">dcuC</name>
    <name evidence="9" type="ORF">H4K34_12710</name>
</gene>
<evidence type="ECO:0000256" key="7">
    <source>
        <dbReference type="ARBA" id="ARBA00023136"/>
    </source>
</evidence>
<accession>A0A7H0VBY3</accession>
<feature type="transmembrane region" description="Helical" evidence="8">
    <location>
        <begin position="442"/>
        <end position="458"/>
    </location>
</feature>
<keyword evidence="7 8" id="KW-0472">Membrane</keyword>
<dbReference type="GO" id="GO:0005886">
    <property type="term" value="C:plasma membrane"/>
    <property type="evidence" value="ECO:0007669"/>
    <property type="project" value="UniProtKB-SubCell"/>
</dbReference>
<organism evidence="9 10">
    <name type="scientific">Croceimicrobium hydrocarbonivorans</name>
    <dbReference type="NCBI Taxonomy" id="2761580"/>
    <lineage>
        <taxon>Bacteria</taxon>
        <taxon>Pseudomonadati</taxon>
        <taxon>Bacteroidota</taxon>
        <taxon>Flavobacteriia</taxon>
        <taxon>Flavobacteriales</taxon>
        <taxon>Owenweeksiaceae</taxon>
        <taxon>Croceimicrobium</taxon>
    </lineage>
</organism>
<sequence length="459" mass="49035">MNSLGPILALLFIVVVARLLLRKYHPHAVLLIAGLLMLALALILQFPVPEPMKSTGSKGLDLFRLLKESFAGTNAKVGLMIMSIGGFVAYSDAIGASKALVRIAMKPLSLLRKHPHATAAAVIPIGQLLFVCIPSAAGLGLLLMASIFPILVNLGVSRLSAVSVITACTAFGIGPASAITASAVSLVEDNSIEFFLGHQIPLVLPLSLIVAVAYYFVNRYFDRKNPEEAENTAASAESNSDAEEKKAPRIYALIPVLPLILLVVFSDFFQIFSKPIVLDTTTAMFISLFIALIFEFIRQRKLKPVLDSLKTFWNGMGNIFKTVVTLIIAADIFSQGLIAMGFIDGLLYASQNLGFEAIGVGIVMTVMIFLASMLMGSGNAAFFAFAPLVPEIAKQFGVKASQMILPMNLAASMGRTVSPVAGVLIATADIAGVSTLQIVKRNLIPLGLALVVMLIYHFI</sequence>
<feature type="transmembrane region" description="Helical" evidence="8">
    <location>
        <begin position="6"/>
        <end position="21"/>
    </location>
</feature>
<comment type="subcellular location">
    <subcellularLocation>
        <location evidence="1">Cell membrane</location>
        <topology evidence="1">Multi-pass membrane protein</topology>
    </subcellularLocation>
</comment>
<dbReference type="InterPro" id="IPR018385">
    <property type="entry name" value="C4_dicarb_anaerob_car-like"/>
</dbReference>
<evidence type="ECO:0000256" key="3">
    <source>
        <dbReference type="ARBA" id="ARBA00022448"/>
    </source>
</evidence>
<dbReference type="RefSeq" id="WP_210757761.1">
    <property type="nucleotide sequence ID" value="NZ_CP060139.1"/>
</dbReference>
<keyword evidence="3" id="KW-0813">Transport</keyword>
<proteinExistence type="inferred from homology"/>
<evidence type="ECO:0000256" key="2">
    <source>
        <dbReference type="ARBA" id="ARBA00005275"/>
    </source>
</evidence>